<dbReference type="EMBL" id="GBXM01085672">
    <property type="protein sequence ID" value="JAH22905.1"/>
    <property type="molecule type" value="Transcribed_RNA"/>
</dbReference>
<reference evidence="1" key="2">
    <citation type="journal article" date="2015" name="Fish Shellfish Immunol.">
        <title>Early steps in the European eel (Anguilla anguilla)-Vibrio vulnificus interaction in the gills: Role of the RtxA13 toxin.</title>
        <authorList>
            <person name="Callol A."/>
            <person name="Pajuelo D."/>
            <person name="Ebbesson L."/>
            <person name="Teles M."/>
            <person name="MacKenzie S."/>
            <person name="Amaro C."/>
        </authorList>
    </citation>
    <scope>NUCLEOTIDE SEQUENCE</scope>
</reference>
<name>A0A0E9R367_ANGAN</name>
<reference evidence="1" key="1">
    <citation type="submission" date="2014-11" db="EMBL/GenBank/DDBJ databases">
        <authorList>
            <person name="Amaro Gonzalez C."/>
        </authorList>
    </citation>
    <scope>NUCLEOTIDE SEQUENCE</scope>
</reference>
<proteinExistence type="predicted"/>
<accession>A0A0E9R367</accession>
<organism evidence="1">
    <name type="scientific">Anguilla anguilla</name>
    <name type="common">European freshwater eel</name>
    <name type="synonym">Muraena anguilla</name>
    <dbReference type="NCBI Taxonomy" id="7936"/>
    <lineage>
        <taxon>Eukaryota</taxon>
        <taxon>Metazoa</taxon>
        <taxon>Chordata</taxon>
        <taxon>Craniata</taxon>
        <taxon>Vertebrata</taxon>
        <taxon>Euteleostomi</taxon>
        <taxon>Actinopterygii</taxon>
        <taxon>Neopterygii</taxon>
        <taxon>Teleostei</taxon>
        <taxon>Anguilliformes</taxon>
        <taxon>Anguillidae</taxon>
        <taxon>Anguilla</taxon>
    </lineage>
</organism>
<evidence type="ECO:0000313" key="1">
    <source>
        <dbReference type="EMBL" id="JAH22905.1"/>
    </source>
</evidence>
<sequence>MIAICRSWAGGMLSL</sequence>
<protein>
    <submittedName>
        <fullName evidence="1">Uncharacterized protein</fullName>
    </submittedName>
</protein>